<dbReference type="Proteomes" id="UP001210339">
    <property type="component" value="Chromosome"/>
</dbReference>
<organism evidence="2 3">
    <name type="scientific">Peptoniphilus equinus</name>
    <dbReference type="NCBI Taxonomy" id="3016343"/>
    <lineage>
        <taxon>Bacteria</taxon>
        <taxon>Bacillati</taxon>
        <taxon>Bacillota</taxon>
        <taxon>Tissierellia</taxon>
        <taxon>Tissierellales</taxon>
        <taxon>Peptoniphilaceae</taxon>
        <taxon>Peptoniphilus</taxon>
    </lineage>
</organism>
<keyword evidence="3" id="KW-1185">Reference proteome</keyword>
<evidence type="ECO:0008006" key="4">
    <source>
        <dbReference type="Google" id="ProtNLM"/>
    </source>
</evidence>
<evidence type="ECO:0000256" key="1">
    <source>
        <dbReference type="SAM" id="SignalP"/>
    </source>
</evidence>
<evidence type="ECO:0000313" key="2">
    <source>
        <dbReference type="EMBL" id="WBW49595.1"/>
    </source>
</evidence>
<name>A0ABY7QS30_9FIRM</name>
<sequence length="125" mass="13756">MKKIVSLFMLSICMMGLAACNDTTDTLHLGVNAAIAELDTERLQITVNGTDADSFLGEGCVISCDDIPMIYYNYKSGEVKQISIQDLQVGDNIILGIRDSEINHFLDDKGTLNIEQLQLGTQRLN</sequence>
<gene>
    <name evidence="2" type="ORF">O6R05_06250</name>
</gene>
<keyword evidence="1" id="KW-0732">Signal</keyword>
<accession>A0ABY7QS30</accession>
<dbReference type="RefSeq" id="WP_271191127.1">
    <property type="nucleotide sequence ID" value="NZ_CP115667.1"/>
</dbReference>
<evidence type="ECO:0000313" key="3">
    <source>
        <dbReference type="Proteomes" id="UP001210339"/>
    </source>
</evidence>
<dbReference type="PROSITE" id="PS51257">
    <property type="entry name" value="PROKAR_LIPOPROTEIN"/>
    <property type="match status" value="1"/>
</dbReference>
<proteinExistence type="predicted"/>
<feature type="chain" id="PRO_5046251188" description="DUF3221 domain-containing protein" evidence="1">
    <location>
        <begin position="19"/>
        <end position="125"/>
    </location>
</feature>
<feature type="signal peptide" evidence="1">
    <location>
        <begin position="1"/>
        <end position="18"/>
    </location>
</feature>
<protein>
    <recommendedName>
        <fullName evidence="4">DUF3221 domain-containing protein</fullName>
    </recommendedName>
</protein>
<reference evidence="2 3" key="1">
    <citation type="submission" date="2023-01" db="EMBL/GenBank/DDBJ databases">
        <authorList>
            <person name="Lee S.H."/>
            <person name="Jung H.S."/>
            <person name="Yun J.U."/>
        </authorList>
    </citation>
    <scope>NUCLEOTIDE SEQUENCE [LARGE SCALE GENOMIC DNA]</scope>
    <source>
        <strain evidence="2 3">CBA3646</strain>
    </source>
</reference>
<dbReference type="EMBL" id="CP115667">
    <property type="protein sequence ID" value="WBW49595.1"/>
    <property type="molecule type" value="Genomic_DNA"/>
</dbReference>